<dbReference type="Gene3D" id="3.20.20.80">
    <property type="entry name" value="Glycosidases"/>
    <property type="match status" value="1"/>
</dbReference>
<dbReference type="InterPro" id="IPR017853">
    <property type="entry name" value="GH"/>
</dbReference>
<dbReference type="GO" id="GO:0009986">
    <property type="term" value="C:cell surface"/>
    <property type="evidence" value="ECO:0007669"/>
    <property type="project" value="TreeGrafter"/>
</dbReference>
<dbReference type="Proteomes" id="UP000576225">
    <property type="component" value="Unassembled WGS sequence"/>
</dbReference>
<reference evidence="10 11" key="1">
    <citation type="submission" date="2020-04" db="EMBL/GenBank/DDBJ databases">
        <authorList>
            <person name="Hitch T.C.A."/>
            <person name="Wylensek D."/>
            <person name="Clavel T."/>
        </authorList>
    </citation>
    <scope>NUCLEOTIDE SEQUENCE [LARGE SCALE GENOMIC DNA]</scope>
    <source>
        <strain evidence="10 11">COR2-253-APC-1A</strain>
    </source>
</reference>
<comment type="caution">
    <text evidence="10">The sequence shown here is derived from an EMBL/GenBank/DDBJ whole genome shotgun (WGS) entry which is preliminary data.</text>
</comment>
<evidence type="ECO:0000256" key="6">
    <source>
        <dbReference type="ARBA" id="ARBA00023326"/>
    </source>
</evidence>
<evidence type="ECO:0000256" key="5">
    <source>
        <dbReference type="ARBA" id="ARBA00023295"/>
    </source>
</evidence>
<dbReference type="InterPro" id="IPR050386">
    <property type="entry name" value="Glycosyl_hydrolase_5"/>
</dbReference>
<feature type="chain" id="PRO_5032341262" evidence="8">
    <location>
        <begin position="18"/>
        <end position="516"/>
    </location>
</feature>
<dbReference type="AlphaFoldDB" id="A0A848AST3"/>
<dbReference type="Pfam" id="PF00150">
    <property type="entry name" value="Cellulase"/>
    <property type="match status" value="1"/>
</dbReference>
<dbReference type="SUPFAM" id="SSF51445">
    <property type="entry name" value="(Trans)glycosidases"/>
    <property type="match status" value="1"/>
</dbReference>
<gene>
    <name evidence="10" type="ORF">HF882_06325</name>
</gene>
<keyword evidence="6" id="KW-0624">Polysaccharide degradation</keyword>
<keyword evidence="4" id="KW-0119">Carbohydrate metabolism</keyword>
<dbReference type="InterPro" id="IPR001547">
    <property type="entry name" value="Glyco_hydro_5"/>
</dbReference>
<comment type="similarity">
    <text evidence="1 7">Belongs to the glycosyl hydrolase 5 (cellulase A) family.</text>
</comment>
<keyword evidence="3" id="KW-0136">Cellulose degradation</keyword>
<sequence length="516" mass="58826">MKYLLFFFCAACGAMLAAGEVFRCEFSPAELKKWSMPPEAAGMRESGFNFVRFTVPEAKKSGQNLMTIPFDIAACRGRTLRVSCRIRADKVSVPPQAFNGVKLMVSFRGTTPEWMNLARVWGSFDWREESFSFLVPDNAVNGKLYLGLQDSSGVVDFARLKVEVLDVADLFPPVAELPENFQAEYTTRVTSMPVLRGAMSPGEYRKGDLDVLASWGANLIRWQMTRNWGGIRVGSDLEEYNRWLDGELDEFESALADCERLGMKVILDLHAPPGGINEAHETTMLYEEKYAKAFSEVWRKIAARFKGRTGAIFGYNLVNEPVQKGKAPFNYLRLQYEAAQAIREVDPDIPIIIESNLASAPSTFAYLTPLPLKDVIYQVHMYRPLNYTHQGLELKEPIAYPGVNNGVMYDREKLKEILEPVREFQRKYGARIYVGEFAATRWAEGADRYMSDCISIFEEYGWDWSYHAFRESKTWDVEYEGGSYKDYVKATAPTGRLRALLEGFRKNHQQEVQKHE</sequence>
<evidence type="ECO:0000256" key="2">
    <source>
        <dbReference type="ARBA" id="ARBA00022801"/>
    </source>
</evidence>
<feature type="signal peptide" evidence="8">
    <location>
        <begin position="1"/>
        <end position="17"/>
    </location>
</feature>
<accession>A0A848AST3</accession>
<organism evidence="10 11">
    <name type="scientific">Victivallis vadensis</name>
    <dbReference type="NCBI Taxonomy" id="172901"/>
    <lineage>
        <taxon>Bacteria</taxon>
        <taxon>Pseudomonadati</taxon>
        <taxon>Lentisphaerota</taxon>
        <taxon>Lentisphaeria</taxon>
        <taxon>Victivallales</taxon>
        <taxon>Victivallaceae</taxon>
        <taxon>Victivallis</taxon>
    </lineage>
</organism>
<evidence type="ECO:0000256" key="8">
    <source>
        <dbReference type="SAM" id="SignalP"/>
    </source>
</evidence>
<dbReference type="GO" id="GO:0030245">
    <property type="term" value="P:cellulose catabolic process"/>
    <property type="evidence" value="ECO:0007669"/>
    <property type="project" value="UniProtKB-KW"/>
</dbReference>
<dbReference type="Gene3D" id="2.60.120.260">
    <property type="entry name" value="Galactose-binding domain-like"/>
    <property type="match status" value="1"/>
</dbReference>
<evidence type="ECO:0000313" key="11">
    <source>
        <dbReference type="Proteomes" id="UP000576225"/>
    </source>
</evidence>
<keyword evidence="2 7" id="KW-0378">Hydrolase</keyword>
<evidence type="ECO:0000259" key="9">
    <source>
        <dbReference type="Pfam" id="PF00150"/>
    </source>
</evidence>
<dbReference type="PANTHER" id="PTHR31297">
    <property type="entry name" value="GLUCAN ENDO-1,6-BETA-GLUCOSIDASE B"/>
    <property type="match status" value="1"/>
</dbReference>
<protein>
    <submittedName>
        <fullName evidence="10">Glycoside hydrolase family 5 protein</fullName>
    </submittedName>
</protein>
<evidence type="ECO:0000256" key="7">
    <source>
        <dbReference type="RuleBase" id="RU361153"/>
    </source>
</evidence>
<name>A0A848AST3_9BACT</name>
<keyword evidence="8" id="KW-0732">Signal</keyword>
<dbReference type="GO" id="GO:0005576">
    <property type="term" value="C:extracellular region"/>
    <property type="evidence" value="ECO:0007669"/>
    <property type="project" value="TreeGrafter"/>
</dbReference>
<dbReference type="PANTHER" id="PTHR31297:SF41">
    <property type="entry name" value="ENDOGLUCANASE, PUTATIVE (AFU_ORTHOLOGUE AFUA_5G01830)-RELATED"/>
    <property type="match status" value="1"/>
</dbReference>
<keyword evidence="5 7" id="KW-0326">Glycosidase</keyword>
<dbReference type="GO" id="GO:0008422">
    <property type="term" value="F:beta-glucosidase activity"/>
    <property type="evidence" value="ECO:0007669"/>
    <property type="project" value="TreeGrafter"/>
</dbReference>
<dbReference type="RefSeq" id="WP_168962012.1">
    <property type="nucleotide sequence ID" value="NZ_JABAEW010000009.1"/>
</dbReference>
<evidence type="ECO:0000256" key="4">
    <source>
        <dbReference type="ARBA" id="ARBA00023277"/>
    </source>
</evidence>
<proteinExistence type="inferred from homology"/>
<dbReference type="EMBL" id="JABAEW010000009">
    <property type="protein sequence ID" value="NMD86198.1"/>
    <property type="molecule type" value="Genomic_DNA"/>
</dbReference>
<evidence type="ECO:0000313" key="10">
    <source>
        <dbReference type="EMBL" id="NMD86198.1"/>
    </source>
</evidence>
<evidence type="ECO:0000256" key="3">
    <source>
        <dbReference type="ARBA" id="ARBA00023001"/>
    </source>
</evidence>
<evidence type="ECO:0000256" key="1">
    <source>
        <dbReference type="ARBA" id="ARBA00005641"/>
    </source>
</evidence>
<feature type="domain" description="Glycoside hydrolase family 5" evidence="9">
    <location>
        <begin position="209"/>
        <end position="468"/>
    </location>
</feature>